<evidence type="ECO:0000313" key="3">
    <source>
        <dbReference type="Proteomes" id="UP000053557"/>
    </source>
</evidence>
<dbReference type="InterPro" id="IPR050508">
    <property type="entry name" value="Methyltransf_Superfamily"/>
</dbReference>
<feature type="domain" description="Methyltransferase" evidence="1">
    <location>
        <begin position="255"/>
        <end position="362"/>
    </location>
</feature>
<dbReference type="Proteomes" id="UP000053557">
    <property type="component" value="Unassembled WGS sequence"/>
</dbReference>
<dbReference type="PANTHER" id="PTHR42912:SF80">
    <property type="entry name" value="METHYLTRANSFERASE DOMAIN-CONTAINING PROTEIN"/>
    <property type="match status" value="1"/>
</dbReference>
<dbReference type="Pfam" id="PF13847">
    <property type="entry name" value="Methyltransf_31"/>
    <property type="match status" value="1"/>
</dbReference>
<dbReference type="RefSeq" id="WP_067715981.1">
    <property type="nucleotide sequence ID" value="NZ_LPVJ01000035.1"/>
</dbReference>
<dbReference type="GO" id="GO:0008168">
    <property type="term" value="F:methyltransferase activity"/>
    <property type="evidence" value="ECO:0007669"/>
    <property type="project" value="TreeGrafter"/>
</dbReference>
<dbReference type="Gene3D" id="3.40.50.150">
    <property type="entry name" value="Vaccinia Virus protein VP39"/>
    <property type="match status" value="1"/>
</dbReference>
<sequence length="496" mass="56957">MFIYPDLTQALHRFWAAGLVISPWLAGVDEDGRFDPVIHELLSVRARECAFTHWTEAERGLVLNDLAAPERMAQIAVYEIAASTAVHLAHETFGELDVDETLALEAMTRVENFVGQHRFGTLLQLYMLVTSWENHNALLYYEEIPERAFVRGTWHRPWVDYSLSEELMFGALLGNIRLLRRGESRFVLLTDEGRDVLARTTKMLDKAGYFRQRLTMLHVSQFNLFETYEQLSGEIWPQVMEQRRQFLQWAGVQMGMKVLELGCANGVLTFDGGLTDQVGPSGFVVAVDPAMSMLARARSKQKRLGIDWVSFRQGRAEELPIEEERFDAAIGVAFLHFTDRLQALREMKRVVRPGGTIASFHPLKANLNVPFFREWFAPILELAAKRNDQPRDFLLNPNQVRDEFEEAGLQDIESLEVSIKSSFHDPDKVVQHYIRGVGLFGEELAPLPWKARENLIEELIERGRFVCDQYAESERVLYFPGQWIKGHKPFNQSTEL</sequence>
<organism evidence="2 3">
    <name type="scientific">Ferroacidibacillus organovorans</name>
    <dbReference type="NCBI Taxonomy" id="1765683"/>
    <lineage>
        <taxon>Bacteria</taxon>
        <taxon>Bacillati</taxon>
        <taxon>Bacillota</taxon>
        <taxon>Bacilli</taxon>
        <taxon>Bacillales</taxon>
        <taxon>Alicyclobacillaceae</taxon>
        <taxon>Ferroacidibacillus</taxon>
    </lineage>
</organism>
<gene>
    <name evidence="2" type="ORF">ATW55_15065</name>
</gene>
<name>A0A101XQR8_9BACL</name>
<evidence type="ECO:0000259" key="1">
    <source>
        <dbReference type="Pfam" id="PF13847"/>
    </source>
</evidence>
<comment type="caution">
    <text evidence="2">The sequence shown here is derived from an EMBL/GenBank/DDBJ whole genome shotgun (WGS) entry which is preliminary data.</text>
</comment>
<keyword evidence="3" id="KW-1185">Reference proteome</keyword>
<dbReference type="CDD" id="cd02440">
    <property type="entry name" value="AdoMet_MTases"/>
    <property type="match status" value="1"/>
</dbReference>
<accession>A0A101XQR8</accession>
<evidence type="ECO:0000313" key="2">
    <source>
        <dbReference type="EMBL" id="KUO95813.1"/>
    </source>
</evidence>
<reference evidence="2 3" key="1">
    <citation type="submission" date="2015-12" db="EMBL/GenBank/DDBJ databases">
        <title>Draft genome sequence of Acidibacillus ferrooxidans ITV001, isolated from a chalcopyrite acid mine drainage site in Brazil.</title>
        <authorList>
            <person name="Dall'Agnol H."/>
            <person name="Nancucheo I."/>
            <person name="Johnson B."/>
            <person name="Oliveira R."/>
            <person name="Leite L."/>
            <person name="Pylro V."/>
            <person name="Nunes G.L."/>
            <person name="Tzotzos G."/>
            <person name="Fernandes G.R."/>
            <person name="Dutra J."/>
            <person name="Orellana S.C."/>
            <person name="Oliveira G."/>
        </authorList>
    </citation>
    <scope>NUCLEOTIDE SEQUENCE [LARGE SCALE GENOMIC DNA]</scope>
    <source>
        <strain evidence="3">ITV01</strain>
    </source>
</reference>
<dbReference type="SUPFAM" id="SSF53335">
    <property type="entry name" value="S-adenosyl-L-methionine-dependent methyltransferases"/>
    <property type="match status" value="1"/>
</dbReference>
<dbReference type="AlphaFoldDB" id="A0A101XQR8"/>
<proteinExistence type="predicted"/>
<protein>
    <recommendedName>
        <fullName evidence="1">Methyltransferase domain-containing protein</fullName>
    </recommendedName>
</protein>
<dbReference type="PANTHER" id="PTHR42912">
    <property type="entry name" value="METHYLTRANSFERASE"/>
    <property type="match status" value="1"/>
</dbReference>
<dbReference type="OrthoDB" id="9760689at2"/>
<dbReference type="InterPro" id="IPR025714">
    <property type="entry name" value="Methyltranfer_dom"/>
</dbReference>
<dbReference type="InterPro" id="IPR029063">
    <property type="entry name" value="SAM-dependent_MTases_sf"/>
</dbReference>
<dbReference type="EMBL" id="LPVJ01000035">
    <property type="protein sequence ID" value="KUO95813.1"/>
    <property type="molecule type" value="Genomic_DNA"/>
</dbReference>